<gene>
    <name evidence="1" type="ORF">NM208_g13076</name>
</gene>
<keyword evidence="2" id="KW-1185">Reference proteome</keyword>
<dbReference type="EMBL" id="JANRMS010002557">
    <property type="protein sequence ID" value="KAJ3521936.1"/>
    <property type="molecule type" value="Genomic_DNA"/>
</dbReference>
<evidence type="ECO:0000313" key="2">
    <source>
        <dbReference type="Proteomes" id="UP001148629"/>
    </source>
</evidence>
<organism evidence="1 2">
    <name type="scientific">Fusarium decemcellulare</name>
    <dbReference type="NCBI Taxonomy" id="57161"/>
    <lineage>
        <taxon>Eukaryota</taxon>
        <taxon>Fungi</taxon>
        <taxon>Dikarya</taxon>
        <taxon>Ascomycota</taxon>
        <taxon>Pezizomycotina</taxon>
        <taxon>Sordariomycetes</taxon>
        <taxon>Hypocreomycetidae</taxon>
        <taxon>Hypocreales</taxon>
        <taxon>Nectriaceae</taxon>
        <taxon>Fusarium</taxon>
        <taxon>Fusarium decemcellulare species complex</taxon>
    </lineage>
</organism>
<name>A0ACC1RQJ0_9HYPO</name>
<evidence type="ECO:0000313" key="1">
    <source>
        <dbReference type="EMBL" id="KAJ3521936.1"/>
    </source>
</evidence>
<comment type="caution">
    <text evidence="1">The sequence shown here is derived from an EMBL/GenBank/DDBJ whole genome shotgun (WGS) entry which is preliminary data.</text>
</comment>
<proteinExistence type="predicted"/>
<dbReference type="Proteomes" id="UP001148629">
    <property type="component" value="Unassembled WGS sequence"/>
</dbReference>
<sequence length="495" mass="52416">MAQVTIKGAGGRDITLPTGLFIDNQFSPASGDKTVAIENPATGDIIANVAAAQVADVNRAVASSKTAFKDTWKSTPSSKRRALLNKLADLIEQNAQDFASIEAVDAGMLYKMSLGMSVPQATETARYYAGWTDKLDGQSMETTQGLAYTRREPIGVCAAIVPWNSPLMITLWKLGPAIAAGNTLVIKTPELAPLYGQKLAQLITEAGFPPGVINILCGLGNVAGQALADHSDVRKLSFTGSEGVGRSILASSAKSNLKRISLELGGKGPSIIFEDADWENALMWASMGITAHNGQICAAGSRIYVQDSIYDRFVAEFSKRTKDAVAGDPLLDETVKGPVISATQKNRILGYISKAKEEGTSLLHGGDESVAGTKGHFIPNTAFAEVSPNATIIKEEIFGPVASIARFKSEQDVIALANETNYGLAAAIFTNDVNKAIRVSEQIECGMVTVNSWGDVNANTPFGGIKQSGFGRELGQDALGDWTQVKCVKISVAKL</sequence>
<protein>
    <submittedName>
        <fullName evidence="1">Uncharacterized protein</fullName>
    </submittedName>
</protein>
<accession>A0ACC1RQJ0</accession>
<reference evidence="1" key="1">
    <citation type="submission" date="2022-08" db="EMBL/GenBank/DDBJ databases">
        <title>Genome Sequence of Fusarium decemcellulare.</title>
        <authorList>
            <person name="Buettner E."/>
        </authorList>
    </citation>
    <scope>NUCLEOTIDE SEQUENCE</scope>
    <source>
        <strain evidence="1">Babe19</strain>
    </source>
</reference>